<organism evidence="2 3">
    <name type="scientific">Microcella pacifica</name>
    <dbReference type="NCBI Taxonomy" id="2591847"/>
    <lineage>
        <taxon>Bacteria</taxon>
        <taxon>Bacillati</taxon>
        <taxon>Actinomycetota</taxon>
        <taxon>Actinomycetes</taxon>
        <taxon>Micrococcales</taxon>
        <taxon>Microbacteriaceae</taxon>
        <taxon>Microcella</taxon>
    </lineage>
</organism>
<accession>A0A9E5MH81</accession>
<keyword evidence="1" id="KW-0812">Transmembrane</keyword>
<proteinExistence type="predicted"/>
<protein>
    <submittedName>
        <fullName evidence="2">DUF3093 family protein</fullName>
    </submittedName>
</protein>
<dbReference type="RefSeq" id="WP_152582929.1">
    <property type="nucleotide sequence ID" value="NZ_VIKT02000002.1"/>
</dbReference>
<evidence type="ECO:0000313" key="2">
    <source>
        <dbReference type="EMBL" id="NHF62030.1"/>
    </source>
</evidence>
<name>A0A9E5MH81_9MICO</name>
<feature type="transmembrane region" description="Helical" evidence="1">
    <location>
        <begin position="12"/>
        <end position="32"/>
    </location>
</feature>
<feature type="transmembrane region" description="Helical" evidence="1">
    <location>
        <begin position="38"/>
        <end position="62"/>
    </location>
</feature>
<dbReference type="InterPro" id="IPR021443">
    <property type="entry name" value="DUF3093"/>
</dbReference>
<keyword evidence="1" id="KW-1133">Transmembrane helix</keyword>
<evidence type="ECO:0000313" key="3">
    <source>
        <dbReference type="Proteomes" id="UP000818266"/>
    </source>
</evidence>
<dbReference type="EMBL" id="VIKT02000002">
    <property type="protein sequence ID" value="NHF62030.1"/>
    <property type="molecule type" value="Genomic_DNA"/>
</dbReference>
<dbReference type="AlphaFoldDB" id="A0A9E5MH81"/>
<reference evidence="2 3" key="1">
    <citation type="submission" date="2020-03" db="EMBL/GenBank/DDBJ databases">
        <title>Chryseoglobus sp. isolated from a deep-sea seamount.</title>
        <authorList>
            <person name="Zhang D.-C."/>
        </authorList>
    </citation>
    <scope>NUCLEOTIDE SEQUENCE [LARGE SCALE GENOMIC DNA]</scope>
    <source>
        <strain evidence="2 3">KN1116</strain>
    </source>
</reference>
<evidence type="ECO:0000256" key="1">
    <source>
        <dbReference type="SAM" id="Phobius"/>
    </source>
</evidence>
<dbReference type="OrthoDB" id="3217020at2"/>
<keyword evidence="3" id="KW-1185">Reference proteome</keyword>
<sequence>MPEFRERLHPSPWLHLVALLALPASMLVLAPVSLPAGVATGVILSGGLIVLLWALAPVIEIADGALRAGRARIPIHLLGSVEVTRGEEARQARGPSLDARAWLLLRGDVDPVVRIEVTDADDPTPYWLISSRRPEELALAITSAAPAQEHP</sequence>
<dbReference type="Pfam" id="PF11292">
    <property type="entry name" value="DUF3093"/>
    <property type="match status" value="1"/>
</dbReference>
<comment type="caution">
    <text evidence="2">The sequence shown here is derived from an EMBL/GenBank/DDBJ whole genome shotgun (WGS) entry which is preliminary data.</text>
</comment>
<keyword evidence="1" id="KW-0472">Membrane</keyword>
<dbReference type="Proteomes" id="UP000818266">
    <property type="component" value="Unassembled WGS sequence"/>
</dbReference>
<gene>
    <name evidence="2" type="ORF">FK219_002050</name>
</gene>